<gene>
    <name evidence="6" type="ORF">SAMN02983006_00775</name>
</gene>
<dbReference type="EMBL" id="FOTI01000007">
    <property type="protein sequence ID" value="SFL30350.1"/>
    <property type="molecule type" value="Genomic_DNA"/>
</dbReference>
<comment type="similarity">
    <text evidence="2">Belongs to the KHG/KDPG aldolase family.</text>
</comment>
<dbReference type="NCBIfam" id="TIGR01182">
    <property type="entry name" value="eda"/>
    <property type="match status" value="1"/>
</dbReference>
<evidence type="ECO:0000256" key="3">
    <source>
        <dbReference type="ARBA" id="ARBA00011233"/>
    </source>
</evidence>
<accession>A0A1I4GLI3</accession>
<organism evidence="6 7">
    <name type="scientific">Halanaerobium salsuginis</name>
    <dbReference type="NCBI Taxonomy" id="29563"/>
    <lineage>
        <taxon>Bacteria</taxon>
        <taxon>Bacillati</taxon>
        <taxon>Bacillota</taxon>
        <taxon>Clostridia</taxon>
        <taxon>Halanaerobiales</taxon>
        <taxon>Halanaerobiaceae</taxon>
        <taxon>Halanaerobium</taxon>
    </lineage>
</organism>
<comment type="pathway">
    <text evidence="1">Carbohydrate acid metabolism.</text>
</comment>
<keyword evidence="4" id="KW-0456">Lyase</keyword>
<dbReference type="CDD" id="cd00452">
    <property type="entry name" value="KDPG_aldolase"/>
    <property type="match status" value="1"/>
</dbReference>
<evidence type="ECO:0000313" key="6">
    <source>
        <dbReference type="EMBL" id="SFL30350.1"/>
    </source>
</evidence>
<dbReference type="GO" id="GO:0016829">
    <property type="term" value="F:lyase activity"/>
    <property type="evidence" value="ECO:0007669"/>
    <property type="project" value="UniProtKB-KW"/>
</dbReference>
<dbReference type="Proteomes" id="UP000199006">
    <property type="component" value="Unassembled WGS sequence"/>
</dbReference>
<dbReference type="Pfam" id="PF01081">
    <property type="entry name" value="Aldolase"/>
    <property type="match status" value="1"/>
</dbReference>
<evidence type="ECO:0000256" key="2">
    <source>
        <dbReference type="ARBA" id="ARBA00006906"/>
    </source>
</evidence>
<evidence type="ECO:0000256" key="1">
    <source>
        <dbReference type="ARBA" id="ARBA00004761"/>
    </source>
</evidence>
<evidence type="ECO:0000256" key="4">
    <source>
        <dbReference type="ARBA" id="ARBA00023239"/>
    </source>
</evidence>
<dbReference type="InterPro" id="IPR000887">
    <property type="entry name" value="Aldlse_KDPG_KHG"/>
</dbReference>
<reference evidence="6 7" key="1">
    <citation type="submission" date="2016-10" db="EMBL/GenBank/DDBJ databases">
        <authorList>
            <person name="de Groot N.N."/>
        </authorList>
    </citation>
    <scope>NUCLEOTIDE SEQUENCE [LARGE SCALE GENOMIC DNA]</scope>
    <source>
        <strain evidence="6 7">ATCC 51327</strain>
    </source>
</reference>
<dbReference type="STRING" id="29563.SAMN02983006_00775"/>
<dbReference type="AlphaFoldDB" id="A0A1I4GLI3"/>
<proteinExistence type="inferred from homology"/>
<sequence>MENVAKKIKKEKVIAIIRTNYPEKIDQIMDSLYQGGIKIVEVSLTTNNAYKLIKDIRKKFPNMSIGAGTVLDKDSVKKASLCGASFLLSPILNKTALKYAIENDIVLIPGVFSPSEAMEAHNLGAEIIKLFPARNLHPSYISDLKAPLPNLEIMAVGGISLENAAEFLQKGSCCLGIGSSLVDDKLVKTENFLEIKNRSKKFVELAKKVNNKSN</sequence>
<evidence type="ECO:0000256" key="5">
    <source>
        <dbReference type="ARBA" id="ARBA00023277"/>
    </source>
</evidence>
<keyword evidence="5" id="KW-0119">Carbohydrate metabolism</keyword>
<evidence type="ECO:0000313" key="7">
    <source>
        <dbReference type="Proteomes" id="UP000199006"/>
    </source>
</evidence>
<dbReference type="InterPro" id="IPR013785">
    <property type="entry name" value="Aldolase_TIM"/>
</dbReference>
<name>A0A1I4GLI3_9FIRM</name>
<protein>
    <submittedName>
        <fullName evidence="6">2-dehydro-3-deoxyphosphogluconate aldolase / (4S)-4-hydroxy-2-oxoglutarate aldolase</fullName>
    </submittedName>
</protein>
<keyword evidence="7" id="KW-1185">Reference proteome</keyword>
<dbReference type="SUPFAM" id="SSF51569">
    <property type="entry name" value="Aldolase"/>
    <property type="match status" value="1"/>
</dbReference>
<dbReference type="RefSeq" id="WP_089859956.1">
    <property type="nucleotide sequence ID" value="NZ_FOTI01000007.1"/>
</dbReference>
<dbReference type="Gene3D" id="3.20.20.70">
    <property type="entry name" value="Aldolase class I"/>
    <property type="match status" value="1"/>
</dbReference>
<comment type="subunit">
    <text evidence="3">Homotrimer.</text>
</comment>
<dbReference type="OrthoDB" id="9802667at2"/>
<dbReference type="PANTHER" id="PTHR30246:SF1">
    <property type="entry name" value="2-DEHYDRO-3-DEOXY-6-PHOSPHOGALACTONATE ALDOLASE-RELATED"/>
    <property type="match status" value="1"/>
</dbReference>
<dbReference type="PANTHER" id="PTHR30246">
    <property type="entry name" value="2-KETO-3-DEOXY-6-PHOSPHOGLUCONATE ALDOLASE"/>
    <property type="match status" value="1"/>
</dbReference>